<protein>
    <recommendedName>
        <fullName evidence="3">Lipoprotein</fullName>
    </recommendedName>
</protein>
<evidence type="ECO:0000313" key="2">
    <source>
        <dbReference type="Proteomes" id="UP000011663"/>
    </source>
</evidence>
<accession>A0A2U4FQM0</accession>
<comment type="caution">
    <text evidence="1">The sequence shown here is derived from an EMBL/GenBank/DDBJ whole genome shotgun (WGS) entry which is preliminary data.</text>
</comment>
<evidence type="ECO:0000313" key="1">
    <source>
        <dbReference type="EMBL" id="EKV57503.1"/>
    </source>
</evidence>
<dbReference type="EMBL" id="ALNZ01000021">
    <property type="protein sequence ID" value="EKV57503.1"/>
    <property type="molecule type" value="Genomic_DNA"/>
</dbReference>
<dbReference type="OrthoDB" id="308139at2"/>
<dbReference type="PROSITE" id="PS51257">
    <property type="entry name" value="PROKAR_LIPOPROTEIN"/>
    <property type="match status" value="1"/>
</dbReference>
<sequence>MRNIILSLIFLILSLFIIGCGNEATNPTTQTLKEYSAIGISSYYIDKGLKFFSVDGKAYTLNFNNGGITGLAKSNDSSPVNFDRSTIYSRQVDGEYIYKDSRIYIIYGNGYEGTIILPYNTSSIGHVRIINSSDNTLAIEGLIGVDRTERKIINQVQGSWTGKSGSDSVTLTIDADFVTMLIGTETYKIPGNFFLSSTTADNNTEHKIYGNYYTLTTISTVNGGVNQYKVLFDSFHTVYDVLIENNKVKGLERYYSSDTTLEVTLTKQ</sequence>
<dbReference type="RefSeq" id="WP_008723054.1">
    <property type="nucleotide sequence ID" value="NZ_JH994110.1"/>
</dbReference>
<dbReference type="GeneID" id="66487469"/>
<gene>
    <name evidence="1" type="ORF">A966_05131</name>
</gene>
<name>A0A2U4FQM0_9SPIR</name>
<proteinExistence type="predicted"/>
<evidence type="ECO:0008006" key="3">
    <source>
        <dbReference type="Google" id="ProtNLM"/>
    </source>
</evidence>
<dbReference type="AlphaFoldDB" id="A0A2U4FQM0"/>
<reference evidence="1 2" key="1">
    <citation type="submission" date="2012-07" db="EMBL/GenBank/DDBJ databases">
        <title>Genome sequence of Brachyspira sp. 30446, isolated from a pig with mucohaemorrhagic colitis.</title>
        <authorList>
            <person name="Rubin J.E."/>
            <person name="Fernando C."/>
            <person name="Harding J.C.S."/>
            <person name="Hill J.E."/>
        </authorList>
    </citation>
    <scope>NUCLEOTIDE SEQUENCE [LARGE SCALE GENOMIC DNA]</scope>
    <source>
        <strain evidence="1 2">30446</strain>
    </source>
</reference>
<organism evidence="1 2">
    <name type="scientific">Brachyspira hampsonii 30446</name>
    <dbReference type="NCBI Taxonomy" id="1289135"/>
    <lineage>
        <taxon>Bacteria</taxon>
        <taxon>Pseudomonadati</taxon>
        <taxon>Spirochaetota</taxon>
        <taxon>Spirochaetia</taxon>
        <taxon>Brachyspirales</taxon>
        <taxon>Brachyspiraceae</taxon>
        <taxon>Brachyspira</taxon>
    </lineage>
</organism>
<dbReference type="Proteomes" id="UP000011663">
    <property type="component" value="Unassembled WGS sequence"/>
</dbReference>